<dbReference type="EMBL" id="RRCH01000028">
    <property type="protein sequence ID" value="RRJ29571.1"/>
    <property type="molecule type" value="Genomic_DNA"/>
</dbReference>
<dbReference type="Pfam" id="PF04879">
    <property type="entry name" value="Molybdop_Fe4S4"/>
    <property type="match status" value="1"/>
</dbReference>
<feature type="domain" description="4Fe-4S Mo/W bis-MGD-type" evidence="8">
    <location>
        <begin position="57"/>
        <end position="115"/>
    </location>
</feature>
<dbReference type="GO" id="GO:0051539">
    <property type="term" value="F:4 iron, 4 sulfur cluster binding"/>
    <property type="evidence" value="ECO:0007669"/>
    <property type="project" value="UniProtKB-KW"/>
</dbReference>
<feature type="region of interest" description="Disordered" evidence="7">
    <location>
        <begin position="735"/>
        <end position="758"/>
    </location>
</feature>
<dbReference type="InterPro" id="IPR006657">
    <property type="entry name" value="MoPterin_dinucl-bd_dom"/>
</dbReference>
<dbReference type="GO" id="GO:0046872">
    <property type="term" value="F:metal ion binding"/>
    <property type="evidence" value="ECO:0007669"/>
    <property type="project" value="UniProtKB-KW"/>
</dbReference>
<proteinExistence type="inferred from homology"/>
<dbReference type="GO" id="GO:0022904">
    <property type="term" value="P:respiratory electron transport chain"/>
    <property type="evidence" value="ECO:0007669"/>
    <property type="project" value="TreeGrafter"/>
</dbReference>
<gene>
    <name evidence="9" type="ORF">EIK79_13125</name>
</gene>
<dbReference type="PROSITE" id="PS00932">
    <property type="entry name" value="MOLYBDOPTERIN_PROK_3"/>
    <property type="match status" value="1"/>
</dbReference>
<evidence type="ECO:0000256" key="5">
    <source>
        <dbReference type="ARBA" id="ARBA00023004"/>
    </source>
</evidence>
<dbReference type="InterPro" id="IPR006655">
    <property type="entry name" value="Mopterin_OxRdtase_prok_CS"/>
</dbReference>
<evidence type="ECO:0000256" key="1">
    <source>
        <dbReference type="ARBA" id="ARBA00010312"/>
    </source>
</evidence>
<accession>A0A3P3R7X6</accession>
<dbReference type="Proteomes" id="UP000282322">
    <property type="component" value="Unassembled WGS sequence"/>
</dbReference>
<name>A0A3P3R7X6_9EURY</name>
<dbReference type="SUPFAM" id="SSF50692">
    <property type="entry name" value="ADC-like"/>
    <property type="match status" value="1"/>
</dbReference>
<dbReference type="SMART" id="SM00926">
    <property type="entry name" value="Molybdop_Fe4S4"/>
    <property type="match status" value="1"/>
</dbReference>
<dbReference type="InterPro" id="IPR027467">
    <property type="entry name" value="MopterinOxRdtase_cofactor_BS"/>
</dbReference>
<keyword evidence="5" id="KW-0408">Iron</keyword>
<evidence type="ECO:0000256" key="7">
    <source>
        <dbReference type="SAM" id="MobiDB-lite"/>
    </source>
</evidence>
<dbReference type="InterPro" id="IPR006656">
    <property type="entry name" value="Mopterin_OxRdtase"/>
</dbReference>
<dbReference type="GO" id="GO:0016020">
    <property type="term" value="C:membrane"/>
    <property type="evidence" value="ECO:0007669"/>
    <property type="project" value="TreeGrafter"/>
</dbReference>
<dbReference type="Gene3D" id="2.40.40.20">
    <property type="match status" value="1"/>
</dbReference>
<dbReference type="GO" id="GO:0003954">
    <property type="term" value="F:NADH dehydrogenase activity"/>
    <property type="evidence" value="ECO:0007669"/>
    <property type="project" value="TreeGrafter"/>
</dbReference>
<dbReference type="CDD" id="cd02753">
    <property type="entry name" value="MopB_Formate-Dh-H"/>
    <property type="match status" value="1"/>
</dbReference>
<evidence type="ECO:0000256" key="6">
    <source>
        <dbReference type="ARBA" id="ARBA00023014"/>
    </source>
</evidence>
<dbReference type="GO" id="GO:0008863">
    <property type="term" value="F:formate dehydrogenase (NAD+) activity"/>
    <property type="evidence" value="ECO:0007669"/>
    <property type="project" value="InterPro"/>
</dbReference>
<organism evidence="9 10">
    <name type="scientific">Halocatena pleomorpha</name>
    <dbReference type="NCBI Taxonomy" id="1785090"/>
    <lineage>
        <taxon>Archaea</taxon>
        <taxon>Methanobacteriati</taxon>
        <taxon>Methanobacteriota</taxon>
        <taxon>Stenosarchaea group</taxon>
        <taxon>Halobacteria</taxon>
        <taxon>Halobacteriales</taxon>
        <taxon>Natronomonadaceae</taxon>
        <taxon>Halocatena</taxon>
    </lineage>
</organism>
<dbReference type="Pfam" id="PF01568">
    <property type="entry name" value="Molydop_binding"/>
    <property type="match status" value="1"/>
</dbReference>
<evidence type="ECO:0000256" key="3">
    <source>
        <dbReference type="ARBA" id="ARBA00022723"/>
    </source>
</evidence>
<dbReference type="InterPro" id="IPR041924">
    <property type="entry name" value="Formate_Dh-H_N"/>
</dbReference>
<dbReference type="FunFam" id="3.40.228.10:FF:000002">
    <property type="entry name" value="Formate dehydrogenase subunit alpha"/>
    <property type="match status" value="1"/>
</dbReference>
<evidence type="ECO:0000256" key="4">
    <source>
        <dbReference type="ARBA" id="ARBA00023002"/>
    </source>
</evidence>
<dbReference type="PROSITE" id="PS51669">
    <property type="entry name" value="4FE4S_MOW_BIS_MGD"/>
    <property type="match status" value="1"/>
</dbReference>
<dbReference type="Pfam" id="PF00384">
    <property type="entry name" value="Molybdopterin"/>
    <property type="match status" value="1"/>
</dbReference>
<evidence type="ECO:0000259" key="8">
    <source>
        <dbReference type="PROSITE" id="PS51669"/>
    </source>
</evidence>
<dbReference type="AlphaFoldDB" id="A0A3P3R7X6"/>
<dbReference type="PROSITE" id="PS00551">
    <property type="entry name" value="MOLYBDOPTERIN_PROK_1"/>
    <property type="match status" value="1"/>
</dbReference>
<keyword evidence="2" id="KW-0004">4Fe-4S</keyword>
<dbReference type="SUPFAM" id="SSF53706">
    <property type="entry name" value="Formate dehydrogenase/DMSO reductase, domains 1-3"/>
    <property type="match status" value="1"/>
</dbReference>
<evidence type="ECO:0000256" key="2">
    <source>
        <dbReference type="ARBA" id="ARBA00022485"/>
    </source>
</evidence>
<dbReference type="InterPro" id="IPR006963">
    <property type="entry name" value="Mopterin_OxRdtase_4Fe-4S_dom"/>
</dbReference>
<sequence length="758" mass="82927">MAMSNDTNGVASYMQQAKEQACKNIEHVAEDVAAGTMPEGKLFDIAQSISDKRLDELTVDTTTCGYCAVGCRFDVYSDGDEVLATRPADPEETPVNGISTCVKGKFSYGFVNADDRLTKPLVRNESGEFRTASWDEAYNRVVAGFEDIMDKHGGEALSVIASSKATNEENYLMGKFARQVLGTNTVDNCNRLCHSSTVTGLAKTFGYGAASVSIEDLETTDCYLITGSNTTEAHPVIGTRIKQNVRDGSDLIVFDPREVQIAEYATQYTQITPGYDAVWINGLIRYIIENNLHDAAFIEERTTGFEELKEAVQEFTPELVEEITGAPAAEIESAAETVATADSCVFGWTLGITEHSHGTENVAALANLAAVTGNVGKPGAGVSPFRGQNNVQGGGGDMGPLPDNLPGYQKISNDDARETFENAWNCDISAERGYYTTEMFHAADAGELHGMYCIGENPSLSEPGKGHGETVLKNMEFLVVQDLFLNETAKYADVVLPACSFLEKEGTFTNTDRTVQKVNPVIEQRGDSKPDWVILQELANRLGREWDYENTAAIMEEMRQLTPIYGGISQERVEREGGIQWPCFDLDHPGTQRLYTESFNTEDGNAHLTPVGYSEPMETPGDDYPLTLTTGRVLYQYHTGTMTHREEGIMEYNDQNFVEINPETAADDGIMDGEPVRIESQRGEITVPAQITDRVGTDTVFVPMHFAENAVNELTDSERLDPEAKTPEFKVSAVRISSVEDETGSVRSADADPTVGDD</sequence>
<comment type="similarity">
    <text evidence="1">Belongs to the prokaryotic molybdopterin-containing oxidoreductase family.</text>
</comment>
<dbReference type="GO" id="GO:0043546">
    <property type="term" value="F:molybdopterin cofactor binding"/>
    <property type="evidence" value="ECO:0007669"/>
    <property type="project" value="InterPro"/>
</dbReference>
<evidence type="ECO:0000313" key="10">
    <source>
        <dbReference type="Proteomes" id="UP000282322"/>
    </source>
</evidence>
<dbReference type="InterPro" id="IPR050123">
    <property type="entry name" value="Prok_molybdopt-oxidoreductase"/>
</dbReference>
<dbReference type="PIRSF" id="PIRSF000144">
    <property type="entry name" value="CbbBc"/>
    <property type="match status" value="1"/>
</dbReference>
<keyword evidence="4" id="KW-0560">Oxidoreductase</keyword>
<dbReference type="PANTHER" id="PTHR43105">
    <property type="entry name" value="RESPIRATORY NITRATE REDUCTASE"/>
    <property type="match status" value="1"/>
</dbReference>
<dbReference type="Gene3D" id="3.40.228.10">
    <property type="entry name" value="Dimethylsulfoxide Reductase, domain 2"/>
    <property type="match status" value="1"/>
</dbReference>
<dbReference type="Gene3D" id="3.40.50.740">
    <property type="match status" value="1"/>
</dbReference>
<dbReference type="InterPro" id="IPR006478">
    <property type="entry name" value="Formate_DH_asu"/>
</dbReference>
<dbReference type="GO" id="GO:0015942">
    <property type="term" value="P:formate metabolic process"/>
    <property type="evidence" value="ECO:0007669"/>
    <property type="project" value="InterPro"/>
</dbReference>
<dbReference type="PANTHER" id="PTHR43105:SF14">
    <property type="entry name" value="FORMATE DEHYDROGENASE H"/>
    <property type="match status" value="1"/>
</dbReference>
<dbReference type="InterPro" id="IPR009010">
    <property type="entry name" value="Asp_de-COase-like_dom_sf"/>
</dbReference>
<keyword evidence="3" id="KW-0479">Metal-binding</keyword>
<keyword evidence="6" id="KW-0411">Iron-sulfur</keyword>
<keyword evidence="10" id="KW-1185">Reference proteome</keyword>
<protein>
    <submittedName>
        <fullName evidence="9">Formate dehydrogenase subunit alpha</fullName>
    </submittedName>
</protein>
<dbReference type="Gene3D" id="2.20.25.90">
    <property type="entry name" value="ADC-like domains"/>
    <property type="match status" value="1"/>
</dbReference>
<dbReference type="NCBIfam" id="TIGR01591">
    <property type="entry name" value="Fdh-alpha"/>
    <property type="match status" value="1"/>
</dbReference>
<comment type="caution">
    <text evidence="9">The sequence shown here is derived from an EMBL/GenBank/DDBJ whole genome shotgun (WGS) entry which is preliminary data.</text>
</comment>
<evidence type="ECO:0000313" key="9">
    <source>
        <dbReference type="EMBL" id="RRJ29571.1"/>
    </source>
</evidence>
<reference evidence="9 10" key="1">
    <citation type="submission" date="2018-11" db="EMBL/GenBank/DDBJ databases">
        <title>Taxonoimc description of Halomarina strain SPP-AMP-1.</title>
        <authorList>
            <person name="Pal Y."/>
            <person name="Srinivasana K."/>
            <person name="Verma A."/>
            <person name="Kumar P."/>
        </authorList>
    </citation>
    <scope>NUCLEOTIDE SEQUENCE [LARGE SCALE GENOMIC DNA]</scope>
    <source>
        <strain evidence="9 10">SPP-AMP-1</strain>
    </source>
</reference>